<evidence type="ECO:0000313" key="7">
    <source>
        <dbReference type="EMBL" id="QHQ63719.1"/>
    </source>
</evidence>
<dbReference type="PANTHER" id="PTHR32196">
    <property type="entry name" value="ABC TRANSPORTER PERMEASE PROTEIN YPHD-RELATED-RELATED"/>
    <property type="match status" value="1"/>
</dbReference>
<evidence type="ECO:0000256" key="5">
    <source>
        <dbReference type="ARBA" id="ARBA00023136"/>
    </source>
</evidence>
<dbReference type="KEGG" id="anr:Ana3638_11195"/>
<feature type="transmembrane region" description="Helical" evidence="6">
    <location>
        <begin position="103"/>
        <end position="121"/>
    </location>
</feature>
<keyword evidence="8" id="KW-1185">Reference proteome</keyword>
<keyword evidence="3 6" id="KW-0812">Transmembrane</keyword>
<dbReference type="RefSeq" id="WP_161840527.1">
    <property type="nucleotide sequence ID" value="NZ_CP048000.1"/>
</dbReference>
<dbReference type="Proteomes" id="UP000464314">
    <property type="component" value="Chromosome"/>
</dbReference>
<feature type="transmembrane region" description="Helical" evidence="6">
    <location>
        <begin position="78"/>
        <end position="96"/>
    </location>
</feature>
<keyword evidence="4 6" id="KW-1133">Transmembrane helix</keyword>
<feature type="transmembrane region" description="Helical" evidence="6">
    <location>
        <begin position="207"/>
        <end position="230"/>
    </location>
</feature>
<dbReference type="CDD" id="cd06574">
    <property type="entry name" value="TM_PBP1_branched-chain-AA_like"/>
    <property type="match status" value="1"/>
</dbReference>
<dbReference type="PANTHER" id="PTHR32196:SF69">
    <property type="entry name" value="BRANCHED-CHAIN AMINO ACID TRANSPORT SYSTEM, PERMEASE PROTEIN"/>
    <property type="match status" value="1"/>
</dbReference>
<dbReference type="GO" id="GO:0005886">
    <property type="term" value="C:plasma membrane"/>
    <property type="evidence" value="ECO:0007669"/>
    <property type="project" value="UniProtKB-SubCell"/>
</dbReference>
<feature type="transmembrane region" description="Helical" evidence="6">
    <location>
        <begin position="12"/>
        <end position="42"/>
    </location>
</feature>
<feature type="transmembrane region" description="Helical" evidence="6">
    <location>
        <begin position="269"/>
        <end position="288"/>
    </location>
</feature>
<reference evidence="7 8" key="1">
    <citation type="submission" date="2020-01" db="EMBL/GenBank/DDBJ databases">
        <title>Genome analysis of Anaerocolumna sp. CBA3638.</title>
        <authorList>
            <person name="Kim J."/>
            <person name="Roh S.W."/>
        </authorList>
    </citation>
    <scope>NUCLEOTIDE SEQUENCE [LARGE SCALE GENOMIC DNA]</scope>
    <source>
        <strain evidence="7 8">CBA3638</strain>
    </source>
</reference>
<keyword evidence="2" id="KW-1003">Cell membrane</keyword>
<dbReference type="GO" id="GO:0022857">
    <property type="term" value="F:transmembrane transporter activity"/>
    <property type="evidence" value="ECO:0007669"/>
    <property type="project" value="InterPro"/>
</dbReference>
<dbReference type="InterPro" id="IPR001851">
    <property type="entry name" value="ABC_transp_permease"/>
</dbReference>
<feature type="transmembrane region" description="Helical" evidence="6">
    <location>
        <begin position="294"/>
        <end position="311"/>
    </location>
</feature>
<evidence type="ECO:0000313" key="8">
    <source>
        <dbReference type="Proteomes" id="UP000464314"/>
    </source>
</evidence>
<evidence type="ECO:0000256" key="3">
    <source>
        <dbReference type="ARBA" id="ARBA00022692"/>
    </source>
</evidence>
<feature type="transmembrane region" description="Helical" evidence="6">
    <location>
        <begin position="159"/>
        <end position="180"/>
    </location>
</feature>
<dbReference type="AlphaFoldDB" id="A0A6P1TU33"/>
<feature type="transmembrane region" description="Helical" evidence="6">
    <location>
        <begin position="236"/>
        <end position="257"/>
    </location>
</feature>
<protein>
    <submittedName>
        <fullName evidence="7">ABC transporter permease</fullName>
    </submittedName>
</protein>
<evidence type="ECO:0000256" key="4">
    <source>
        <dbReference type="ARBA" id="ARBA00022989"/>
    </source>
</evidence>
<name>A0A6P1TU33_9FIRM</name>
<evidence type="ECO:0000256" key="6">
    <source>
        <dbReference type="SAM" id="Phobius"/>
    </source>
</evidence>
<comment type="subcellular location">
    <subcellularLocation>
        <location evidence="1">Cell membrane</location>
        <topology evidence="1">Multi-pass membrane protein</topology>
    </subcellularLocation>
</comment>
<dbReference type="EMBL" id="CP048000">
    <property type="protein sequence ID" value="QHQ63719.1"/>
    <property type="molecule type" value="Genomic_DNA"/>
</dbReference>
<keyword evidence="5 6" id="KW-0472">Membrane</keyword>
<organism evidence="7 8">
    <name type="scientific">Anaerocolumna sedimenticola</name>
    <dbReference type="NCBI Taxonomy" id="2696063"/>
    <lineage>
        <taxon>Bacteria</taxon>
        <taxon>Bacillati</taxon>
        <taxon>Bacillota</taxon>
        <taxon>Clostridia</taxon>
        <taxon>Lachnospirales</taxon>
        <taxon>Lachnospiraceae</taxon>
        <taxon>Anaerocolumna</taxon>
    </lineage>
</organism>
<feature type="transmembrane region" description="Helical" evidence="6">
    <location>
        <begin position="54"/>
        <end position="72"/>
    </location>
</feature>
<sequence length="323" mass="33849">MSIKAVLANLILLLPAILLAVVGALSQGLFWAILAIGVYISFRILDIADMTSEGSFALGGCVSATVIVALGWNPFISLIIAIIAGMLSGVVTGLLHTKLKIPAILSGILSMIALYSVNLRIMGQANTPLLGQKTVISEIKGVLPSAQELGMKDSLLQTLVSIGIGLAFAILVIGFLYWFFGTEIGCTIRATGNNEAMVRAQGSNTDLMKIIGLALGNGLIALSGGLVAQSQGYADVSMGVGAIVVGLASIVIGEVVFHKRRSFAYKLRAIIIGAVIYRIIIAIVLQFGLNTNDLKLLTAVLVAVALSVPVLKKQKVAIRKEVQ</sequence>
<dbReference type="Pfam" id="PF02653">
    <property type="entry name" value="BPD_transp_2"/>
    <property type="match status" value="1"/>
</dbReference>
<gene>
    <name evidence="7" type="ORF">Ana3638_11195</name>
</gene>
<evidence type="ECO:0000256" key="2">
    <source>
        <dbReference type="ARBA" id="ARBA00022475"/>
    </source>
</evidence>
<accession>A0A6P1TU33</accession>
<proteinExistence type="predicted"/>
<evidence type="ECO:0000256" key="1">
    <source>
        <dbReference type="ARBA" id="ARBA00004651"/>
    </source>
</evidence>